<feature type="domain" description="GFO/IDH/MocA-like oxidoreductase" evidence="4">
    <location>
        <begin position="140"/>
        <end position="256"/>
    </location>
</feature>
<dbReference type="InterPro" id="IPR055170">
    <property type="entry name" value="GFO_IDH_MocA-like_dom"/>
</dbReference>
<sequence>MNEKVIAMKKIRWGILSTAKIGVEKVIPAIQASTHSEVMAISSQSLDKARVAATKLGIPKVYGSYEELLDDPDIDAIYNPLPNHLHVDWSVKAIRAGKHVLCEKPIGLSTKEAEQLLAAATAQPELKVMEAFMYRFHPQWQRARQLVDEGAIGNLGAIQSFFSYYNVDAANIRNRTDVGGGGLMDIGCYCLSLSRFIFGAEPRRVMGAMLHDDSFGTDYLTSGLLDFGSGTSVFTCSTQLAPYQRVNILGTTGRIEIEIPFNAPPDQPCRMWLQTNGKLEEIIFATCNQYTLQAEVFCQAILDNTAVPTPLTDAVDNMRVLEGIVESARSGSWVVIS</sequence>
<evidence type="ECO:0000313" key="5">
    <source>
        <dbReference type="EMBL" id="SHO49805.1"/>
    </source>
</evidence>
<dbReference type="STRING" id="1121416.SAMN02745220_03102"/>
<dbReference type="SUPFAM" id="SSF55347">
    <property type="entry name" value="Glyceraldehyde-3-phosphate dehydrogenase-like, C-terminal domain"/>
    <property type="match status" value="1"/>
</dbReference>
<dbReference type="Proteomes" id="UP000184603">
    <property type="component" value="Unassembled WGS sequence"/>
</dbReference>
<dbReference type="EMBL" id="FRFE01000015">
    <property type="protein sequence ID" value="SHO49805.1"/>
    <property type="molecule type" value="Genomic_DNA"/>
</dbReference>
<keyword evidence="6" id="KW-1185">Reference proteome</keyword>
<evidence type="ECO:0000256" key="2">
    <source>
        <dbReference type="ARBA" id="ARBA00023002"/>
    </source>
</evidence>
<dbReference type="GO" id="GO:0016491">
    <property type="term" value="F:oxidoreductase activity"/>
    <property type="evidence" value="ECO:0007669"/>
    <property type="project" value="UniProtKB-KW"/>
</dbReference>
<feature type="domain" description="Gfo/Idh/MocA-like oxidoreductase N-terminal" evidence="3">
    <location>
        <begin position="12"/>
        <end position="124"/>
    </location>
</feature>
<dbReference type="AlphaFoldDB" id="A0A1M7YB04"/>
<dbReference type="Pfam" id="PF01408">
    <property type="entry name" value="GFO_IDH_MocA"/>
    <property type="match status" value="1"/>
</dbReference>
<evidence type="ECO:0000259" key="3">
    <source>
        <dbReference type="Pfam" id="PF01408"/>
    </source>
</evidence>
<dbReference type="SUPFAM" id="SSF51735">
    <property type="entry name" value="NAD(P)-binding Rossmann-fold domains"/>
    <property type="match status" value="1"/>
</dbReference>
<keyword evidence="2" id="KW-0560">Oxidoreductase</keyword>
<dbReference type="PANTHER" id="PTHR22604">
    <property type="entry name" value="OXIDOREDUCTASES"/>
    <property type="match status" value="1"/>
</dbReference>
<dbReference type="PANTHER" id="PTHR22604:SF105">
    <property type="entry name" value="TRANS-1,2-DIHYDROBENZENE-1,2-DIOL DEHYDROGENASE"/>
    <property type="match status" value="1"/>
</dbReference>
<dbReference type="Gene3D" id="3.30.360.10">
    <property type="entry name" value="Dihydrodipicolinate Reductase, domain 2"/>
    <property type="match status" value="1"/>
</dbReference>
<evidence type="ECO:0000259" key="4">
    <source>
        <dbReference type="Pfam" id="PF22725"/>
    </source>
</evidence>
<comment type="similarity">
    <text evidence="1">Belongs to the Gfo/Idh/MocA family.</text>
</comment>
<dbReference type="InterPro" id="IPR036291">
    <property type="entry name" value="NAD(P)-bd_dom_sf"/>
</dbReference>
<dbReference type="InterPro" id="IPR000683">
    <property type="entry name" value="Gfo/Idh/MocA-like_OxRdtase_N"/>
</dbReference>
<name>A0A1M7YB04_9BACT</name>
<evidence type="ECO:0000256" key="1">
    <source>
        <dbReference type="ARBA" id="ARBA00010928"/>
    </source>
</evidence>
<dbReference type="Pfam" id="PF22725">
    <property type="entry name" value="GFO_IDH_MocA_C3"/>
    <property type="match status" value="1"/>
</dbReference>
<proteinExistence type="inferred from homology"/>
<protein>
    <submittedName>
        <fullName evidence="5">Predicted dehydrogenase</fullName>
    </submittedName>
</protein>
<evidence type="ECO:0000313" key="6">
    <source>
        <dbReference type="Proteomes" id="UP000184603"/>
    </source>
</evidence>
<dbReference type="InterPro" id="IPR050984">
    <property type="entry name" value="Gfo/Idh/MocA_domain"/>
</dbReference>
<dbReference type="GO" id="GO:0000166">
    <property type="term" value="F:nucleotide binding"/>
    <property type="evidence" value="ECO:0007669"/>
    <property type="project" value="InterPro"/>
</dbReference>
<dbReference type="Gene3D" id="3.40.50.720">
    <property type="entry name" value="NAD(P)-binding Rossmann-like Domain"/>
    <property type="match status" value="1"/>
</dbReference>
<gene>
    <name evidence="5" type="ORF">SAMN02745220_03102</name>
</gene>
<accession>A0A1M7YB04</accession>
<organism evidence="5 6">
    <name type="scientific">Desulfopila aestuarii DSM 18488</name>
    <dbReference type="NCBI Taxonomy" id="1121416"/>
    <lineage>
        <taxon>Bacteria</taxon>
        <taxon>Pseudomonadati</taxon>
        <taxon>Thermodesulfobacteriota</taxon>
        <taxon>Desulfobulbia</taxon>
        <taxon>Desulfobulbales</taxon>
        <taxon>Desulfocapsaceae</taxon>
        <taxon>Desulfopila</taxon>
    </lineage>
</organism>
<reference evidence="5 6" key="1">
    <citation type="submission" date="2016-12" db="EMBL/GenBank/DDBJ databases">
        <authorList>
            <person name="Song W.-J."/>
            <person name="Kurnit D.M."/>
        </authorList>
    </citation>
    <scope>NUCLEOTIDE SEQUENCE [LARGE SCALE GENOMIC DNA]</scope>
    <source>
        <strain evidence="5 6">DSM 18488</strain>
    </source>
</reference>